<feature type="region of interest" description="Disordered" evidence="1">
    <location>
        <begin position="1"/>
        <end position="21"/>
    </location>
</feature>
<dbReference type="EMBL" id="BOOF01000031">
    <property type="protein sequence ID" value="GIH64415.1"/>
    <property type="molecule type" value="Genomic_DNA"/>
</dbReference>
<comment type="caution">
    <text evidence="2">The sequence shown here is derived from an EMBL/GenBank/DDBJ whole genome shotgun (WGS) entry which is preliminary data.</text>
</comment>
<organism evidence="2 3">
    <name type="scientific">Microbispora siamensis</name>
    <dbReference type="NCBI Taxonomy" id="564413"/>
    <lineage>
        <taxon>Bacteria</taxon>
        <taxon>Bacillati</taxon>
        <taxon>Actinomycetota</taxon>
        <taxon>Actinomycetes</taxon>
        <taxon>Streptosporangiales</taxon>
        <taxon>Streptosporangiaceae</taxon>
        <taxon>Microbispora</taxon>
    </lineage>
</organism>
<keyword evidence="3" id="KW-1185">Reference proteome</keyword>
<proteinExistence type="predicted"/>
<evidence type="ECO:0000313" key="2">
    <source>
        <dbReference type="EMBL" id="GIH64415.1"/>
    </source>
</evidence>
<evidence type="ECO:0000256" key="1">
    <source>
        <dbReference type="SAM" id="MobiDB-lite"/>
    </source>
</evidence>
<dbReference type="Proteomes" id="UP000660454">
    <property type="component" value="Unassembled WGS sequence"/>
</dbReference>
<protein>
    <submittedName>
        <fullName evidence="2">Uncharacterized protein</fullName>
    </submittedName>
</protein>
<gene>
    <name evidence="2" type="ORF">Msi02_52320</name>
</gene>
<accession>A0ABQ4GSK4</accession>
<sequence length="59" mass="6549">MKKVAKPPRTSCPTEDPRAEMEKYRSRKLGVFMGFAFTRAESQALTIRGKSQGSSVVLS</sequence>
<name>A0ABQ4GSK4_9ACTN</name>
<evidence type="ECO:0000313" key="3">
    <source>
        <dbReference type="Proteomes" id="UP000660454"/>
    </source>
</evidence>
<reference evidence="2 3" key="1">
    <citation type="submission" date="2021-01" db="EMBL/GenBank/DDBJ databases">
        <title>Whole genome shotgun sequence of Microbispora siamensis NBRC 104113.</title>
        <authorList>
            <person name="Komaki H."/>
            <person name="Tamura T."/>
        </authorList>
    </citation>
    <scope>NUCLEOTIDE SEQUENCE [LARGE SCALE GENOMIC DNA]</scope>
    <source>
        <strain evidence="2 3">NBRC 104113</strain>
    </source>
</reference>